<accession>X1VTX0</accession>
<proteinExistence type="predicted"/>
<comment type="caution">
    <text evidence="1">The sequence shown here is derived from an EMBL/GenBank/DDBJ whole genome shotgun (WGS) entry which is preliminary data.</text>
</comment>
<dbReference type="SUPFAM" id="SSF53686">
    <property type="entry name" value="Tryptophan synthase beta subunit-like PLP-dependent enzymes"/>
    <property type="match status" value="1"/>
</dbReference>
<evidence type="ECO:0008006" key="2">
    <source>
        <dbReference type="Google" id="ProtNLM"/>
    </source>
</evidence>
<organism evidence="1">
    <name type="scientific">marine sediment metagenome</name>
    <dbReference type="NCBI Taxonomy" id="412755"/>
    <lineage>
        <taxon>unclassified sequences</taxon>
        <taxon>metagenomes</taxon>
        <taxon>ecological metagenomes</taxon>
    </lineage>
</organism>
<dbReference type="AlphaFoldDB" id="X1VTX0"/>
<dbReference type="Gene3D" id="3.40.50.1100">
    <property type="match status" value="1"/>
</dbReference>
<dbReference type="InterPro" id="IPR036052">
    <property type="entry name" value="TrpB-like_PALP_sf"/>
</dbReference>
<sequence length="49" mass="5485">KLVAKTEGILLDPVYTGKAMSGLIDYIRKGKLNKNDTVIFVVFQVNFLL</sequence>
<reference evidence="1" key="1">
    <citation type="journal article" date="2014" name="Front. Microbiol.">
        <title>High frequency of phylogenetically diverse reductive dehalogenase-homologous genes in deep subseafloor sedimentary metagenomes.</title>
        <authorList>
            <person name="Kawai M."/>
            <person name="Futagami T."/>
            <person name="Toyoda A."/>
            <person name="Takaki Y."/>
            <person name="Nishi S."/>
            <person name="Hori S."/>
            <person name="Arai W."/>
            <person name="Tsubouchi T."/>
            <person name="Morono Y."/>
            <person name="Uchiyama I."/>
            <person name="Ito T."/>
            <person name="Fujiyama A."/>
            <person name="Inagaki F."/>
            <person name="Takami H."/>
        </authorList>
    </citation>
    <scope>NUCLEOTIDE SEQUENCE</scope>
    <source>
        <strain evidence="1">Expedition CK06-06</strain>
    </source>
</reference>
<protein>
    <recommendedName>
        <fullName evidence="2">Tryptophan synthase beta chain-like PALP domain-containing protein</fullName>
    </recommendedName>
</protein>
<name>X1VTX0_9ZZZZ</name>
<dbReference type="EMBL" id="BARW01038769">
    <property type="protein sequence ID" value="GAJ24517.1"/>
    <property type="molecule type" value="Genomic_DNA"/>
</dbReference>
<evidence type="ECO:0000313" key="1">
    <source>
        <dbReference type="EMBL" id="GAJ24517.1"/>
    </source>
</evidence>
<gene>
    <name evidence="1" type="ORF">S12H4_59361</name>
</gene>
<feature type="non-terminal residue" evidence="1">
    <location>
        <position position="1"/>
    </location>
</feature>